<evidence type="ECO:0000313" key="2">
    <source>
        <dbReference type="Proteomes" id="UP001143910"/>
    </source>
</evidence>
<dbReference type="Proteomes" id="UP001143910">
    <property type="component" value="Unassembled WGS sequence"/>
</dbReference>
<name>A0ACC1MDK6_9HYPO</name>
<proteinExistence type="predicted"/>
<evidence type="ECO:0000313" key="1">
    <source>
        <dbReference type="EMBL" id="KAJ2961969.1"/>
    </source>
</evidence>
<dbReference type="EMBL" id="JANJQO010003321">
    <property type="protein sequence ID" value="KAJ2961969.1"/>
    <property type="molecule type" value="Genomic_DNA"/>
</dbReference>
<comment type="caution">
    <text evidence="1">The sequence shown here is derived from an EMBL/GenBank/DDBJ whole genome shotgun (WGS) entry which is preliminary data.</text>
</comment>
<accession>A0ACC1MDK6</accession>
<gene>
    <name evidence="1" type="ORF">NQ176_g10971</name>
</gene>
<keyword evidence="2" id="KW-1185">Reference proteome</keyword>
<organism evidence="1 2">
    <name type="scientific">Zarea fungicola</name>
    <dbReference type="NCBI Taxonomy" id="93591"/>
    <lineage>
        <taxon>Eukaryota</taxon>
        <taxon>Fungi</taxon>
        <taxon>Dikarya</taxon>
        <taxon>Ascomycota</taxon>
        <taxon>Pezizomycotina</taxon>
        <taxon>Sordariomycetes</taxon>
        <taxon>Hypocreomycetidae</taxon>
        <taxon>Hypocreales</taxon>
        <taxon>Cordycipitaceae</taxon>
        <taxon>Zarea</taxon>
    </lineage>
</organism>
<reference evidence="1" key="1">
    <citation type="submission" date="2022-08" db="EMBL/GenBank/DDBJ databases">
        <title>Genome Sequence of Lecanicillium fungicola.</title>
        <authorList>
            <person name="Buettner E."/>
        </authorList>
    </citation>
    <scope>NUCLEOTIDE SEQUENCE</scope>
    <source>
        <strain evidence="1">Babe33</strain>
    </source>
</reference>
<sequence length="218" mass="24305">MPIFQEDIEHQRPPAGQLHQPQQPMRGTHGPTLLLDSRRFSEESLPVELCEGPIPDSPTQPPKTPENQNGSHVVDRSALIERLKRRESPSWMPTRHVDSISISNQSPTSPPQKASESPNLLPSPQISPEKGRSISPIPDRLKDGLGIERPRSALHSGDFTAEDSSQNESPRRPARHRQDHLSVDMAWMSTSPPRTSMPTFHIATVVFLFFIFCVPAAN</sequence>
<protein>
    <submittedName>
        <fullName evidence="1">Uncharacterized protein</fullName>
    </submittedName>
</protein>